<organism evidence="2 3">
    <name type="scientific">Clytia hemisphaerica</name>
    <dbReference type="NCBI Taxonomy" id="252671"/>
    <lineage>
        <taxon>Eukaryota</taxon>
        <taxon>Metazoa</taxon>
        <taxon>Cnidaria</taxon>
        <taxon>Hydrozoa</taxon>
        <taxon>Hydroidolina</taxon>
        <taxon>Leptothecata</taxon>
        <taxon>Obeliida</taxon>
        <taxon>Clytiidae</taxon>
        <taxon>Clytia</taxon>
    </lineage>
</organism>
<proteinExistence type="predicted"/>
<evidence type="ECO:0000256" key="1">
    <source>
        <dbReference type="SAM" id="MobiDB-lite"/>
    </source>
</evidence>
<evidence type="ECO:0000313" key="3">
    <source>
        <dbReference type="Proteomes" id="UP000594262"/>
    </source>
</evidence>
<reference evidence="2" key="1">
    <citation type="submission" date="2021-01" db="UniProtKB">
        <authorList>
            <consortium name="EnsemblMetazoa"/>
        </authorList>
    </citation>
    <scope>IDENTIFICATION</scope>
</reference>
<dbReference type="EnsemblMetazoa" id="CLYHEMT024635.1">
    <property type="protein sequence ID" value="CLYHEMP024635.1"/>
    <property type="gene ID" value="CLYHEMG024635"/>
</dbReference>
<protein>
    <submittedName>
        <fullName evidence="2">Uncharacterized protein</fullName>
    </submittedName>
</protein>
<keyword evidence="3" id="KW-1185">Reference proteome</keyword>
<evidence type="ECO:0000313" key="2">
    <source>
        <dbReference type="EnsemblMetazoa" id="CLYHEMP024635.1"/>
    </source>
</evidence>
<dbReference type="AlphaFoldDB" id="A0A7M5XK27"/>
<dbReference type="Proteomes" id="UP000594262">
    <property type="component" value="Unplaced"/>
</dbReference>
<dbReference type="EnsemblMetazoa" id="CLYHEMT024635.2">
    <property type="protein sequence ID" value="CLYHEMP024635.2"/>
    <property type="gene ID" value="CLYHEMG024635"/>
</dbReference>
<feature type="region of interest" description="Disordered" evidence="1">
    <location>
        <begin position="136"/>
        <end position="161"/>
    </location>
</feature>
<name>A0A7M5XK27_9CNID</name>
<sequence>MVSIFKYPQQTSTNKNNVKDLLIEQNVISSNIIEDFPYDYDIEEMLKFEIKPLTQEMETLKCRYLTIQNELKIIFPQAYEEQFSNQYHQTLLAFKKFEERLASRLVVLGKKEQQQQERAELLMRFRRKRDLTESTDNFQTSTDNFQTSTDNFQTSTDNFQT</sequence>
<accession>A0A7M5XK27</accession>